<evidence type="ECO:0000256" key="2">
    <source>
        <dbReference type="ARBA" id="ARBA00005752"/>
    </source>
</evidence>
<dbReference type="InterPro" id="IPR033738">
    <property type="entry name" value="AsnB_N"/>
</dbReference>
<evidence type="ECO:0000256" key="7">
    <source>
        <dbReference type="ARBA" id="ARBA00048741"/>
    </source>
</evidence>
<name>A0A7C9F7F8_9BACT</name>
<reference evidence="10 11" key="1">
    <citation type="submission" date="2019-10" db="EMBL/GenBank/DDBJ databases">
        <title>Draft Genome Sequence of Cytophagaceae sp. SJW1-29.</title>
        <authorList>
            <person name="Choi A."/>
        </authorList>
    </citation>
    <scope>NUCLEOTIDE SEQUENCE [LARGE SCALE GENOMIC DNA]</scope>
    <source>
        <strain evidence="10 11">SJW1-29</strain>
    </source>
</reference>
<dbReference type="PROSITE" id="PS51278">
    <property type="entry name" value="GATASE_TYPE_2"/>
    <property type="match status" value="1"/>
</dbReference>
<sequence length="653" mass="74681">MSGIVGLIRWDGEKPAPGLIRQMAERIEHRGPDGSEFLIQGTAALGYLHLKVTPESFYEAQPLTDDAGLVLVADARIDNRTELLLTLGLGAPSEYDPIPDSRLILAAYQKWGEACLDFLIGDFAFVIWDSATQQIFCGRDHSGVRPFYYHYLPGQYFVFASEIKALWAFDAIPKELDESRVANYLCHWGQHNIYQHNTFFKEINSLPPAHCLVADQQQLRERMYWKVDPKSYQYQSEEEFLAAFKVTFLEAVRCRIRTPYAVSSFLSGGLDSSSVAAVAATLLQQEECTLATYYMDTELAETSEKEYVLPFLERYPVRHTDTLGEQDYYGNLAKIARMTDMPEMFSLTYNNFDPLLKDVNRAESRVLLTGSDGDTVVGYGTEYIYEAIKVGNWKLAAERITQAHDPRDYQKVFGSKEGKTVYYRRMIALLLGILPTMFDRTKAGWEFFKGAVFHLKIPPLFLTKVFLEKFSRKVGTPEPYSVDPTLPGKCVPFMKEGKALHPTTNLLINRGMLYQMMSEVSEYYDIIGAHHQVQIVHPFFDKRLIELCMFIPSKLKFYEGYGRGPLREAMRDFLPQKILRRKGKIDFTPFMDKQLADQQPEPDSVIEAHRSLLEGFVVDNPNSGIPTAPAPAKYSRLHHRILYFLHWRKAQGI</sequence>
<gene>
    <name evidence="10" type="ORF">GBK04_18500</name>
</gene>
<dbReference type="Proteomes" id="UP000479293">
    <property type="component" value="Unassembled WGS sequence"/>
</dbReference>
<organism evidence="10 11">
    <name type="scientific">Salmonirosea aquatica</name>
    <dbReference type="NCBI Taxonomy" id="2654236"/>
    <lineage>
        <taxon>Bacteria</taxon>
        <taxon>Pseudomonadati</taxon>
        <taxon>Bacteroidota</taxon>
        <taxon>Cytophagia</taxon>
        <taxon>Cytophagales</taxon>
        <taxon>Spirosomataceae</taxon>
        <taxon>Salmonirosea</taxon>
    </lineage>
</organism>
<evidence type="ECO:0000256" key="4">
    <source>
        <dbReference type="ARBA" id="ARBA00022741"/>
    </source>
</evidence>
<dbReference type="RefSeq" id="WP_152762202.1">
    <property type="nucleotide sequence ID" value="NZ_WHLY01000002.1"/>
</dbReference>
<accession>A0A7C9F7F8</accession>
<dbReference type="EC" id="6.3.5.4" evidence="3"/>
<evidence type="ECO:0000259" key="9">
    <source>
        <dbReference type="PROSITE" id="PS51278"/>
    </source>
</evidence>
<dbReference type="Pfam" id="PF00733">
    <property type="entry name" value="Asn_synthase"/>
    <property type="match status" value="1"/>
</dbReference>
<dbReference type="InterPro" id="IPR001962">
    <property type="entry name" value="Asn_synthase"/>
</dbReference>
<dbReference type="Gene3D" id="3.60.20.10">
    <property type="entry name" value="Glutamine Phosphoribosylpyrophosphate, subunit 1, domain 1"/>
    <property type="match status" value="1"/>
</dbReference>
<evidence type="ECO:0000313" key="11">
    <source>
        <dbReference type="Proteomes" id="UP000479293"/>
    </source>
</evidence>
<dbReference type="AlphaFoldDB" id="A0A7C9F7F8"/>
<feature type="domain" description="Glutamine amidotransferase type-2" evidence="9">
    <location>
        <begin position="2"/>
        <end position="217"/>
    </location>
</feature>
<dbReference type="EMBL" id="WHLY01000002">
    <property type="protein sequence ID" value="MPR35286.1"/>
    <property type="molecule type" value="Genomic_DNA"/>
</dbReference>
<comment type="caution">
    <text evidence="10">The sequence shown here is derived from an EMBL/GenBank/DDBJ whole genome shotgun (WGS) entry which is preliminary data.</text>
</comment>
<dbReference type="CDD" id="cd00712">
    <property type="entry name" value="AsnB"/>
    <property type="match status" value="1"/>
</dbReference>
<evidence type="ECO:0000256" key="3">
    <source>
        <dbReference type="ARBA" id="ARBA00012737"/>
    </source>
</evidence>
<dbReference type="Pfam" id="PF13537">
    <property type="entry name" value="GATase_7"/>
    <property type="match status" value="1"/>
</dbReference>
<dbReference type="GO" id="GO:0006529">
    <property type="term" value="P:asparagine biosynthetic process"/>
    <property type="evidence" value="ECO:0007669"/>
    <property type="project" value="InterPro"/>
</dbReference>
<dbReference type="InterPro" id="IPR006426">
    <property type="entry name" value="Asn_synth_AEB"/>
</dbReference>
<dbReference type="SUPFAM" id="SSF56235">
    <property type="entry name" value="N-terminal nucleophile aminohydrolases (Ntn hydrolases)"/>
    <property type="match status" value="1"/>
</dbReference>
<evidence type="ECO:0000256" key="8">
    <source>
        <dbReference type="PIRSR" id="PIRSR001589-2"/>
    </source>
</evidence>
<protein>
    <recommendedName>
        <fullName evidence="3">asparagine synthase (glutamine-hydrolyzing)</fullName>
        <ecNumber evidence="3">6.3.5.4</ecNumber>
    </recommendedName>
</protein>
<dbReference type="SUPFAM" id="SSF52402">
    <property type="entry name" value="Adenine nucleotide alpha hydrolases-like"/>
    <property type="match status" value="1"/>
</dbReference>
<feature type="binding site" evidence="8">
    <location>
        <position position="100"/>
    </location>
    <ligand>
        <name>L-glutamine</name>
        <dbReference type="ChEBI" id="CHEBI:58359"/>
    </ligand>
</feature>
<dbReference type="InterPro" id="IPR051786">
    <property type="entry name" value="ASN_synthetase/amidase"/>
</dbReference>
<evidence type="ECO:0000313" key="10">
    <source>
        <dbReference type="EMBL" id="MPR35286.1"/>
    </source>
</evidence>
<comment type="pathway">
    <text evidence="1">Amino-acid biosynthesis; L-asparagine biosynthesis; L-asparagine from L-aspartate (L-Gln route): step 1/1.</text>
</comment>
<dbReference type="InterPro" id="IPR017932">
    <property type="entry name" value="GATase_2_dom"/>
</dbReference>
<comment type="similarity">
    <text evidence="2">Belongs to the asparagine synthetase family.</text>
</comment>
<dbReference type="GO" id="GO:0005524">
    <property type="term" value="F:ATP binding"/>
    <property type="evidence" value="ECO:0007669"/>
    <property type="project" value="UniProtKB-KW"/>
</dbReference>
<dbReference type="InterPro" id="IPR029055">
    <property type="entry name" value="Ntn_hydrolases_N"/>
</dbReference>
<keyword evidence="6" id="KW-0315">Glutamine amidotransferase</keyword>
<dbReference type="PIRSF" id="PIRSF001589">
    <property type="entry name" value="Asn_synthetase_glu-h"/>
    <property type="match status" value="1"/>
</dbReference>
<dbReference type="PANTHER" id="PTHR43284:SF1">
    <property type="entry name" value="ASPARAGINE SYNTHETASE"/>
    <property type="match status" value="1"/>
</dbReference>
<keyword evidence="4 8" id="KW-0547">Nucleotide-binding</keyword>
<dbReference type="GO" id="GO:0004066">
    <property type="term" value="F:asparagine synthase (glutamine-hydrolyzing) activity"/>
    <property type="evidence" value="ECO:0007669"/>
    <property type="project" value="UniProtKB-EC"/>
</dbReference>
<evidence type="ECO:0000256" key="6">
    <source>
        <dbReference type="ARBA" id="ARBA00022962"/>
    </source>
</evidence>
<dbReference type="Gene3D" id="3.40.50.620">
    <property type="entry name" value="HUPs"/>
    <property type="match status" value="2"/>
</dbReference>
<keyword evidence="11" id="KW-1185">Reference proteome</keyword>
<evidence type="ECO:0000256" key="5">
    <source>
        <dbReference type="ARBA" id="ARBA00022840"/>
    </source>
</evidence>
<comment type="catalytic activity">
    <reaction evidence="7">
        <text>L-aspartate + L-glutamine + ATP + H2O = L-asparagine + L-glutamate + AMP + diphosphate + H(+)</text>
        <dbReference type="Rhea" id="RHEA:12228"/>
        <dbReference type="ChEBI" id="CHEBI:15377"/>
        <dbReference type="ChEBI" id="CHEBI:15378"/>
        <dbReference type="ChEBI" id="CHEBI:29985"/>
        <dbReference type="ChEBI" id="CHEBI:29991"/>
        <dbReference type="ChEBI" id="CHEBI:30616"/>
        <dbReference type="ChEBI" id="CHEBI:33019"/>
        <dbReference type="ChEBI" id="CHEBI:58048"/>
        <dbReference type="ChEBI" id="CHEBI:58359"/>
        <dbReference type="ChEBI" id="CHEBI:456215"/>
        <dbReference type="EC" id="6.3.5.4"/>
    </reaction>
</comment>
<proteinExistence type="inferred from homology"/>
<keyword evidence="5 8" id="KW-0067">ATP-binding</keyword>
<dbReference type="PANTHER" id="PTHR43284">
    <property type="entry name" value="ASPARAGINE SYNTHETASE (GLUTAMINE-HYDROLYZING)"/>
    <property type="match status" value="1"/>
</dbReference>
<evidence type="ECO:0000256" key="1">
    <source>
        <dbReference type="ARBA" id="ARBA00005187"/>
    </source>
</evidence>
<dbReference type="InterPro" id="IPR014729">
    <property type="entry name" value="Rossmann-like_a/b/a_fold"/>
</dbReference>